<reference evidence="1 2" key="1">
    <citation type="journal article" date="2024" name="G3 (Bethesda)">
        <title>Genome assembly of Hibiscus sabdariffa L. provides insights into metabolisms of medicinal natural products.</title>
        <authorList>
            <person name="Kim T."/>
        </authorList>
    </citation>
    <scope>NUCLEOTIDE SEQUENCE [LARGE SCALE GENOMIC DNA]</scope>
    <source>
        <strain evidence="1">TK-2024</strain>
        <tissue evidence="1">Old leaves</tissue>
    </source>
</reference>
<protein>
    <submittedName>
        <fullName evidence="1">Uncharacterized protein</fullName>
    </submittedName>
</protein>
<accession>A0ABR2G754</accession>
<dbReference type="EMBL" id="JBBPBM010000002">
    <property type="protein sequence ID" value="KAK8596395.1"/>
    <property type="molecule type" value="Genomic_DNA"/>
</dbReference>
<sequence length="96" mass="10931">MLRRCRSRGMLGRSCAREEILMFLPDAKDMTFFLWNRGIEWPGGISLSLEETQCRRKCIVGGVEWVKASQRSCRDKIKLNARRDNSTSSGGGSMLM</sequence>
<keyword evidence="2" id="KW-1185">Reference proteome</keyword>
<dbReference type="Proteomes" id="UP001472677">
    <property type="component" value="Unassembled WGS sequence"/>
</dbReference>
<evidence type="ECO:0000313" key="1">
    <source>
        <dbReference type="EMBL" id="KAK8596395.1"/>
    </source>
</evidence>
<name>A0ABR2G754_9ROSI</name>
<proteinExistence type="predicted"/>
<organism evidence="1 2">
    <name type="scientific">Hibiscus sabdariffa</name>
    <name type="common">roselle</name>
    <dbReference type="NCBI Taxonomy" id="183260"/>
    <lineage>
        <taxon>Eukaryota</taxon>
        <taxon>Viridiplantae</taxon>
        <taxon>Streptophyta</taxon>
        <taxon>Embryophyta</taxon>
        <taxon>Tracheophyta</taxon>
        <taxon>Spermatophyta</taxon>
        <taxon>Magnoliopsida</taxon>
        <taxon>eudicotyledons</taxon>
        <taxon>Gunneridae</taxon>
        <taxon>Pentapetalae</taxon>
        <taxon>rosids</taxon>
        <taxon>malvids</taxon>
        <taxon>Malvales</taxon>
        <taxon>Malvaceae</taxon>
        <taxon>Malvoideae</taxon>
        <taxon>Hibiscus</taxon>
    </lineage>
</organism>
<comment type="caution">
    <text evidence="1">The sequence shown here is derived from an EMBL/GenBank/DDBJ whole genome shotgun (WGS) entry which is preliminary data.</text>
</comment>
<gene>
    <name evidence="1" type="ORF">V6N12_064887</name>
</gene>
<evidence type="ECO:0000313" key="2">
    <source>
        <dbReference type="Proteomes" id="UP001472677"/>
    </source>
</evidence>